<dbReference type="SUPFAM" id="SSF53850">
    <property type="entry name" value="Periplasmic binding protein-like II"/>
    <property type="match status" value="1"/>
</dbReference>
<dbReference type="PANTHER" id="PTHR30419">
    <property type="entry name" value="HTH-TYPE TRANSCRIPTIONAL REGULATOR YBHD"/>
    <property type="match status" value="1"/>
</dbReference>
<reference evidence="5" key="1">
    <citation type="journal article" date="2015" name="BMC Genomics">
        <title>Transcriptome profiling of a Rhizobium leguminosarum bv. trifolii rosR mutant reveals the role of the transcriptional regulator RosR in motility, synthesis of cell-surface components, and other cellular processes.</title>
        <authorList>
            <person name="Rachwal K."/>
            <person name="Matczynska E."/>
            <person name="Janczarek M."/>
        </authorList>
    </citation>
    <scope>NUCLEOTIDE SEQUENCE</scope>
    <source>
        <strain evidence="5">Rt24.2</strain>
    </source>
</reference>
<dbReference type="Pfam" id="PF03466">
    <property type="entry name" value="LysR_substrate"/>
    <property type="match status" value="1"/>
</dbReference>
<dbReference type="EMBL" id="KX491902">
    <property type="protein sequence ID" value="AOO94266.1"/>
    <property type="molecule type" value="Genomic_DNA"/>
</dbReference>
<dbReference type="InterPro" id="IPR036388">
    <property type="entry name" value="WH-like_DNA-bd_sf"/>
</dbReference>
<evidence type="ECO:0000256" key="3">
    <source>
        <dbReference type="ARBA" id="ARBA00023125"/>
    </source>
</evidence>
<proteinExistence type="inferred from homology"/>
<dbReference type="InterPro" id="IPR005119">
    <property type="entry name" value="LysR_subst-bd"/>
</dbReference>
<evidence type="ECO:0000313" key="5">
    <source>
        <dbReference type="EMBL" id="AOO94266.1"/>
    </source>
</evidence>
<dbReference type="Gene3D" id="1.10.10.10">
    <property type="entry name" value="Winged helix-like DNA-binding domain superfamily/Winged helix DNA-binding domain"/>
    <property type="match status" value="1"/>
</dbReference>
<dbReference type="GeneID" id="61426928"/>
<evidence type="ECO:0000256" key="2">
    <source>
        <dbReference type="ARBA" id="ARBA00023015"/>
    </source>
</evidence>
<sequence length="315" mass="35301">MHLGNLELDPRKLIYFVTIIEHGSLKKAAKFLDISQPALSASMSRLEADVGQRLLERGPSGVAPTRFGDLIYAHARLIRDELKLLERHMVDRRSRQDNAIRFGALPSLSVTVIPKAVGRWRAKYPNESLQIIQRVQIELLHALLGRELDFMVGVTDSYDVLSGLKQRVLFRECLHVIARTGHPLFPKPELSWADLVAFPWVSPPAGRYNTLLEDVLKNEGLSYPVSNTVSSSISMLKSLVASSDSLALLPRHAALAEIREGSLDCLPISSPHLKRSIALFMREGYEMQPAHRDLLEDVRSVGTEISRQCENVQLM</sequence>
<dbReference type="GO" id="GO:0003700">
    <property type="term" value="F:DNA-binding transcription factor activity"/>
    <property type="evidence" value="ECO:0007669"/>
    <property type="project" value="InterPro"/>
</dbReference>
<evidence type="ECO:0000256" key="4">
    <source>
        <dbReference type="ARBA" id="ARBA00023163"/>
    </source>
</evidence>
<dbReference type="InterPro" id="IPR036390">
    <property type="entry name" value="WH_DNA-bd_sf"/>
</dbReference>
<accession>A0A1B8R2M1</accession>
<dbReference type="SUPFAM" id="SSF46785">
    <property type="entry name" value="Winged helix' DNA-binding domain"/>
    <property type="match status" value="1"/>
</dbReference>
<name>A0A1B8R2M1_RHILT</name>
<organism evidence="5">
    <name type="scientific">Rhizobium leguminosarum bv. trifolii</name>
    <dbReference type="NCBI Taxonomy" id="386"/>
    <lineage>
        <taxon>Bacteria</taxon>
        <taxon>Pseudomonadati</taxon>
        <taxon>Pseudomonadota</taxon>
        <taxon>Alphaproteobacteria</taxon>
        <taxon>Hyphomicrobiales</taxon>
        <taxon>Rhizobiaceae</taxon>
        <taxon>Rhizobium/Agrobacterium group</taxon>
        <taxon>Rhizobium</taxon>
    </lineage>
</organism>
<dbReference type="Pfam" id="PF00126">
    <property type="entry name" value="HTH_1"/>
    <property type="match status" value="1"/>
</dbReference>
<dbReference type="PROSITE" id="PS50931">
    <property type="entry name" value="HTH_LYSR"/>
    <property type="match status" value="1"/>
</dbReference>
<dbReference type="AlphaFoldDB" id="A0A1B8R2M1"/>
<keyword evidence="2" id="KW-0805">Transcription regulation</keyword>
<dbReference type="GO" id="GO:0005829">
    <property type="term" value="C:cytosol"/>
    <property type="evidence" value="ECO:0007669"/>
    <property type="project" value="TreeGrafter"/>
</dbReference>
<dbReference type="InterPro" id="IPR050950">
    <property type="entry name" value="HTH-type_LysR_regulators"/>
</dbReference>
<dbReference type="PRINTS" id="PR00039">
    <property type="entry name" value="HTHLYSR"/>
</dbReference>
<reference evidence="5" key="2">
    <citation type="journal article" date="2016" name="Front. Microbiol.">
        <title>The Regulatory Protein RosR Affects Rhizobium leguminosarum bv. trifolii Protein Profiles, Cell Surface Properties, and Symbiosis with Clover.</title>
        <authorList>
            <person name="Rachwal K."/>
            <person name="Boguszewska A."/>
            <person name="Kopcinska J."/>
            <person name="Karas M."/>
            <person name="Tchorzewski M."/>
            <person name="Janczarek M."/>
        </authorList>
    </citation>
    <scope>NUCLEOTIDE SEQUENCE</scope>
    <source>
        <strain evidence="5">Rt24.2</strain>
    </source>
</reference>
<dbReference type="GO" id="GO:0003677">
    <property type="term" value="F:DNA binding"/>
    <property type="evidence" value="ECO:0007669"/>
    <property type="project" value="UniProtKB-KW"/>
</dbReference>
<dbReference type="RefSeq" id="WP_018517570.1">
    <property type="nucleotide sequence ID" value="NZ_CP050086.1"/>
</dbReference>
<evidence type="ECO:0000256" key="1">
    <source>
        <dbReference type="ARBA" id="ARBA00009437"/>
    </source>
</evidence>
<comment type="similarity">
    <text evidence="1">Belongs to the LysR transcriptional regulatory family.</text>
</comment>
<protein>
    <submittedName>
        <fullName evidence="5">Uncharacterized protein</fullName>
    </submittedName>
</protein>
<dbReference type="InterPro" id="IPR000847">
    <property type="entry name" value="LysR_HTH_N"/>
</dbReference>
<keyword evidence="4" id="KW-0804">Transcription</keyword>
<keyword evidence="3" id="KW-0238">DNA-binding</keyword>
<dbReference type="Gene3D" id="3.40.190.290">
    <property type="match status" value="1"/>
</dbReference>
<dbReference type="PANTHER" id="PTHR30419:SF8">
    <property type="entry name" value="NITROGEN ASSIMILATION TRANSCRIPTIONAL ACTIVATOR-RELATED"/>
    <property type="match status" value="1"/>
</dbReference>